<organism evidence="1">
    <name type="scientific">Rhizophora mucronata</name>
    <name type="common">Asiatic mangrove</name>
    <dbReference type="NCBI Taxonomy" id="61149"/>
    <lineage>
        <taxon>Eukaryota</taxon>
        <taxon>Viridiplantae</taxon>
        <taxon>Streptophyta</taxon>
        <taxon>Embryophyta</taxon>
        <taxon>Tracheophyta</taxon>
        <taxon>Spermatophyta</taxon>
        <taxon>Magnoliopsida</taxon>
        <taxon>eudicotyledons</taxon>
        <taxon>Gunneridae</taxon>
        <taxon>Pentapetalae</taxon>
        <taxon>rosids</taxon>
        <taxon>fabids</taxon>
        <taxon>Malpighiales</taxon>
        <taxon>Rhizophoraceae</taxon>
        <taxon>Rhizophora</taxon>
    </lineage>
</organism>
<dbReference type="AlphaFoldDB" id="A0A2P2J7M4"/>
<accession>A0A2P2J7M4</accession>
<proteinExistence type="predicted"/>
<dbReference type="EMBL" id="GGEC01009003">
    <property type="protein sequence ID" value="MBW89486.1"/>
    <property type="molecule type" value="Transcribed_RNA"/>
</dbReference>
<name>A0A2P2J7M4_RHIMU</name>
<evidence type="ECO:0000313" key="1">
    <source>
        <dbReference type="EMBL" id="MBW89486.1"/>
    </source>
</evidence>
<protein>
    <submittedName>
        <fullName evidence="1">Uncharacterized protein</fullName>
    </submittedName>
</protein>
<reference evidence="1" key="1">
    <citation type="submission" date="2018-02" db="EMBL/GenBank/DDBJ databases">
        <title>Rhizophora mucronata_Transcriptome.</title>
        <authorList>
            <person name="Meera S.P."/>
            <person name="Sreeshan A."/>
            <person name="Augustine A."/>
        </authorList>
    </citation>
    <scope>NUCLEOTIDE SEQUENCE</scope>
    <source>
        <tissue evidence="1">Leaf</tissue>
    </source>
</reference>
<sequence length="105" mass="11905">MHLLSADKDAAFSISFCCANGWPIKTPTSDFKVCMLCSRWSSTMGESSVTFTNLPSIMSTSCNWVVNFAIFGNTFSYHSKGKMSWWNSPELWYFMKFMCKPPIGL</sequence>